<feature type="domain" description="Vacuolar protein sorting-associated protein 13 VPS13 adaptor binding" evidence="8">
    <location>
        <begin position="1994"/>
        <end position="2527"/>
    </location>
</feature>
<feature type="region of interest" description="Disordered" evidence="5">
    <location>
        <begin position="1565"/>
        <end position="1585"/>
    </location>
</feature>
<dbReference type="Pfam" id="PF25033">
    <property type="entry name" value="VPS13_M"/>
    <property type="match status" value="1"/>
</dbReference>
<evidence type="ECO:0000256" key="5">
    <source>
        <dbReference type="SAM" id="MobiDB-lite"/>
    </source>
</evidence>
<evidence type="ECO:0008006" key="11">
    <source>
        <dbReference type="Google" id="ProtNLM"/>
    </source>
</evidence>
<feature type="domain" description="Chorein N-terminal" evidence="6">
    <location>
        <begin position="2"/>
        <end position="1065"/>
    </location>
</feature>
<name>A0AAW2HL13_9NEOP</name>
<dbReference type="GO" id="GO:0045053">
    <property type="term" value="P:protein retention in Golgi apparatus"/>
    <property type="evidence" value="ECO:0007669"/>
    <property type="project" value="TreeGrafter"/>
</dbReference>
<dbReference type="GO" id="GO:0006869">
    <property type="term" value="P:lipid transport"/>
    <property type="evidence" value="ECO:0007669"/>
    <property type="project" value="UniProtKB-KW"/>
</dbReference>
<accession>A0AAW2HL13</accession>
<dbReference type="PANTHER" id="PTHR16166">
    <property type="entry name" value="VACUOLAR PROTEIN SORTING-ASSOCIATED PROTEIN VPS13"/>
    <property type="match status" value="1"/>
</dbReference>
<comment type="caution">
    <text evidence="10">The sequence shown here is derived from an EMBL/GenBank/DDBJ whole genome shotgun (WGS) entry which is preliminary data.</text>
</comment>
<evidence type="ECO:0000256" key="4">
    <source>
        <dbReference type="SAM" id="Coils"/>
    </source>
</evidence>
<sequence>MVFEAIVVDLLNKFLNEYIENLDTSQLKIGIWGGDVVLADLLIKQTILKDWNLPFKVSYGKLGKLSLKIPWKNLYGDSTSAVIENLFVLIVPNTEIRYDAEREAKWLQEKKQNQLKLVDEAKQRELEKDKPATPDTFVEKLTMQIIKSLQVEIRNIHIRYEDKTTDPNCPFSIGATISSLLLKSTNTDPFPREENKPPGQGFSKHIDFVFKLIQLEGFSIYWNPDDELLAHLKPSELQMIFLKNIPKDGFKPENFKYVFGPISAKGSLRLNAKPEVDGTNFTTPKVFVFIGMEEIKLALSRKQFRNITLFLQNMQRLSTASKYRKYRPFDIPVKGNAKQWWHFAYACVTEDIKRRKIEWSWDHIKMHRQMCRRYEELFRMRVKTKKLQKNLEKEFEDLERKLNIFDLVLLREKVYVEVERLAADNENKTVGWFGYIFSSSGRSDNDSERTDLVGKLEKVMTPKEKEKLYKAIDYQENFTGAMYPEYFVEFKFMFKLRVLRLRIYDDKIISKRSPTVLAAALSKVNFLFERRTYAKAIKLRVSLGDFSVLGKAAPGEAPPEIVKSNFNKNEQLIDVLLETNPLDGNCDQRVHVHANALLIIYNANTVNILQDIFNPVKEEKVKRLMAVTAASLPTFQEMTAMGLQYAIHKSSKLEVRVHVLASIIIIPHDGVYDINKEFLIIKLGQFDIITEEREREMSIKKYSLQESSEKDLFSIILSASYRKFKCQLVGMQILYRMAGEEWMKVLETSEPSPLRLLEPTNLTISIKKCLVSDDPRIPKAVIEGNLPSITINISEERVICLAGLVCSIPTSVLEPESFTVEESKPMSGSSWSLQSFGSQFETRLRQKMSKDYHAQFVQAIELVARFEMNELIIFLSKAKGEGSKSKGSPKSKRKDEKFFQFSILSLNCELTSKTFETLGEMKLGAIEVKQNYKDAFIPIVATKGHEAEEYYLFLAEFSSVDRKIPDFFTKRNGVVTKLKLNFTSLDLVLHREALMEQIVFTKLFCNRLEEVRISQISKGGDFATRKIVNANEDVFEEKAVEKKVVARGKKFRKKRPVRDVIELLIMIHMDSLNITVTSDVRKLLTMSVMGGNFDFSTRKLSVNVDCQLEDLIIVDLDPNTVHQKIVSSVDGHTLAMQTVIYNEDHLESHKSVNLSIDAVVGRIRVVFLNRFFSSALAFLNAFQFEKFAIKEGATAAANKAKEEVIRAYENATKLALNIEIQAPLIVFPVKSTSTEVILVDMGTLFIRNFITELELPRKHSTEAKVPLLDVTRCHLENVKLTKAVLTGVRSIVLRETSILDPITFELTVNRNLSHSWYSDMVPLEIQGRLETIHVTLTHYDLCFIVQAMRQNFSEGDREYVNVASNISSSSEVASDSQNSQGVKSYIVEKGFDKNSKPSIVFSFLADRFVFDTATDSVPKISEEPSSLAKFVLEKFSLKGTLFANGAIATSAYLSNITIDDTRPANQGRITNLMGKKPDEAYRKFSSDGDRELAMLNINFQRKDLDSFVDIRVYGFNLILSMDFISQLMKFFLIDEYVPTTANIPNPANAPSPIAQFHMQAGPYDPNKQRLSMRRASKSPEKKRTRTIEEDYRRLPTFTVNIRLEKPDIIIVQSMDSPDSEALMFNTELVMKYRVAGSRQVISGTLSDIGLFSCSFASLKRSQTFSQIIKPFTISIAGSTPENQGLHVDICLTDIYVSISTETIALINKCQTTLLNDFKRDDSKQIYTDYSNLWDVHRFVEEDYWFLRTEEGEDALLTLQKPPSGRPLRRSNLEEICLLSMPTVVITIEGMSGKTRMPLILIETSLQGQLLNWSSQFTIDALIKLQMQYFNKSLCAWEPLVEPVEVIRDKKPTFVPWELDCNIIFGNDSDNDSLHPDEEQTSISTINATLSCSENLEITITKSCVEVLKNLADAFTSAVTPSETIITSFPPYVVKNDTGILMELLLEESGLQLIGAENENYKIVQLESGGEVEFQEDKKAQKSSGKGNKLFIEQKKELFLRIKSTHFVDILELPISRTSKRYYPVKGSTTTNDAWGLVSDVNTSQNSDVITLRSILQIRNSFQEAIDVHGRINTDRDLQLFGTVEGNSVLNIPFQEVYTPVKELYFSVRGHSISTEPLSWRAIKSEGSFSVLLRCNPENVEDRDPFFIMAIGEIESIYFENTYRHTLSSMCINIYLQPTFQLVNCLPVDLIVCTQGCVTEKSLLSAEKLQISSAEPGVSTITLRISNYLEKEWSCKETIPLQPTEFSVWTFVSYCGLTSETINVGVFHSARRSSSTLTIYCPFLMVNQTGLLLSYRFDDNNSTLFHPATYKKPLMFSPGIKKFYGKKKALMKVNHGEWSDRFPVDVAGSGGTIECYDPVANCRYLIAVTITLTFNNLSKIIYLTPYYVILNKTMYTLECQEYLAEDDAWITIEPNKCSPIWPLSEEKRKTIHLRLQGTDEVSPPFHYDGTDTVLLKMKNKCGGLFVEIQTTNSGTNIVVYPYEPGLAPALLINHTFETLHFSEKGIQNNFTLRPHEVMLYAWSAPTEERKLFVQDKVKEVPFNLKEDVSGSLNFGVVEGRYVSFLDGTQRVLLFTEESAAVCEARLAGRYENSIMDVVLKIHGICISLVNNISQVEIVYMGFVSSGITWESRKEKRSRYRPMGSKDSHAIENAYKKYEESSNIDNNIDAVVVIDNRIQVNFETMEMLYPHKKKIKRVFEPGLWAQYRAGQKFITLHMKINRIQIDNQLQDSIFPVVLFPVPPLKTVAISSGPKPFFELSVLKVSVGRSRVDQYKYFRILIQEFNVKIDIGFIAQCWSFLTADELTDEEYREKFKKDIAYCQEPLLSHVVVSSTTEQKNFYDLLHFSPLKIHFSFSLAGNVESTLMPPALSVLFQSLGVTLTDLNDVLFRLSYFERKAAFLTYSQLKTEVIQHYYGQAIRQAYVLILGLDVIGNPFGLVIGIGQGVEAFFYEPVQGIIQGPSDFATGVALGCRSLFGHTVGGTAGTLGRITGTLGKGLAVLSLDKEYQKERMEQQNRRSENISSSMAQGGRGVVMGVYEGVTGVVMKPISGAKEEGVGGFFKGVGKGMMGLVTRPVTGVVDFVSTSLNAVKRAAEQSVECRKLRPPRFFQDDKLVLPYEKHKAAGNSILYELENKKYCKTDKYDYHTGLRGKETLLLTDKRILLVEHSDVFGSWQVHLDVPWLDMASPPKDHQKGIAINVPRKKGQIFQNHKDAKVLVVDEPQTKEILLEKMVELYYLETRSSGV</sequence>
<dbReference type="Pfam" id="PF12624">
    <property type="entry name" value="VPS13_N"/>
    <property type="match status" value="1"/>
</dbReference>
<dbReference type="Pfam" id="PF25037">
    <property type="entry name" value="VPS13_C"/>
    <property type="match status" value="1"/>
</dbReference>
<evidence type="ECO:0000259" key="7">
    <source>
        <dbReference type="Pfam" id="PF25033"/>
    </source>
</evidence>
<dbReference type="EMBL" id="JARGDH010000004">
    <property type="protein sequence ID" value="KAL0270452.1"/>
    <property type="molecule type" value="Genomic_DNA"/>
</dbReference>
<keyword evidence="4" id="KW-0175">Coiled coil</keyword>
<dbReference type="InterPro" id="IPR026847">
    <property type="entry name" value="VPS13"/>
</dbReference>
<keyword evidence="3" id="KW-0445">Lipid transport</keyword>
<evidence type="ECO:0000259" key="9">
    <source>
        <dbReference type="Pfam" id="PF25037"/>
    </source>
</evidence>
<feature type="coiled-coil region" evidence="4">
    <location>
        <begin position="381"/>
        <end position="408"/>
    </location>
</feature>
<keyword evidence="2" id="KW-0813">Transport</keyword>
<evidence type="ECO:0000259" key="6">
    <source>
        <dbReference type="Pfam" id="PF12624"/>
    </source>
</evidence>
<dbReference type="InterPro" id="IPR009543">
    <property type="entry name" value="VPS13_VAB"/>
</dbReference>
<evidence type="ECO:0000259" key="8">
    <source>
        <dbReference type="Pfam" id="PF25036"/>
    </source>
</evidence>
<dbReference type="GO" id="GO:0006623">
    <property type="term" value="P:protein targeting to vacuole"/>
    <property type="evidence" value="ECO:0007669"/>
    <property type="project" value="TreeGrafter"/>
</dbReference>
<organism evidence="10">
    <name type="scientific">Menopon gallinae</name>
    <name type="common">poultry shaft louse</name>
    <dbReference type="NCBI Taxonomy" id="328185"/>
    <lineage>
        <taxon>Eukaryota</taxon>
        <taxon>Metazoa</taxon>
        <taxon>Ecdysozoa</taxon>
        <taxon>Arthropoda</taxon>
        <taxon>Hexapoda</taxon>
        <taxon>Insecta</taxon>
        <taxon>Pterygota</taxon>
        <taxon>Neoptera</taxon>
        <taxon>Paraneoptera</taxon>
        <taxon>Psocodea</taxon>
        <taxon>Troctomorpha</taxon>
        <taxon>Phthiraptera</taxon>
        <taxon>Amblycera</taxon>
        <taxon>Menoponidae</taxon>
        <taxon>Menopon</taxon>
    </lineage>
</organism>
<evidence type="ECO:0000256" key="3">
    <source>
        <dbReference type="ARBA" id="ARBA00023055"/>
    </source>
</evidence>
<dbReference type="InterPro" id="IPR056747">
    <property type="entry name" value="VPS13-like_M"/>
</dbReference>
<proteinExistence type="inferred from homology"/>
<reference evidence="10" key="1">
    <citation type="journal article" date="2024" name="Gigascience">
        <title>Chromosome-level genome of the poultry shaft louse Menopon gallinae provides insight into the host-switching and adaptive evolution of parasitic lice.</title>
        <authorList>
            <person name="Xu Y."/>
            <person name="Ma L."/>
            <person name="Liu S."/>
            <person name="Liang Y."/>
            <person name="Liu Q."/>
            <person name="He Z."/>
            <person name="Tian L."/>
            <person name="Duan Y."/>
            <person name="Cai W."/>
            <person name="Li H."/>
            <person name="Song F."/>
        </authorList>
    </citation>
    <scope>NUCLEOTIDE SEQUENCE</scope>
    <source>
        <strain evidence="10">Cailab_2023a</strain>
    </source>
</reference>
<evidence type="ECO:0000256" key="2">
    <source>
        <dbReference type="ARBA" id="ARBA00022448"/>
    </source>
</evidence>
<comment type="similarity">
    <text evidence="1">Belongs to the VPS13 family.</text>
</comment>
<dbReference type="PANTHER" id="PTHR16166:SF93">
    <property type="entry name" value="INTERMEMBRANE LIPID TRANSFER PROTEIN VPS13"/>
    <property type="match status" value="1"/>
</dbReference>
<dbReference type="Pfam" id="PF25036">
    <property type="entry name" value="VPS13_VAB"/>
    <property type="match status" value="1"/>
</dbReference>
<gene>
    <name evidence="10" type="ORF">PYX00_007864</name>
</gene>
<dbReference type="InterPro" id="IPR056748">
    <property type="entry name" value="VPS13-like_C"/>
</dbReference>
<protein>
    <recommendedName>
        <fullName evidence="11">Vacuolar protein sorting-associated protein 13A</fullName>
    </recommendedName>
</protein>
<feature type="domain" description="VPS13-like middle region" evidence="7">
    <location>
        <begin position="1092"/>
        <end position="1915"/>
    </location>
</feature>
<feature type="domain" description="Intermembrane lipid transfer protein VPS13-like C-terminal" evidence="9">
    <location>
        <begin position="3101"/>
        <end position="3213"/>
    </location>
</feature>
<evidence type="ECO:0000256" key="1">
    <source>
        <dbReference type="ARBA" id="ARBA00006545"/>
    </source>
</evidence>
<dbReference type="InterPro" id="IPR026854">
    <property type="entry name" value="VPS13_N"/>
</dbReference>
<evidence type="ECO:0000313" key="10">
    <source>
        <dbReference type="EMBL" id="KAL0270452.1"/>
    </source>
</evidence>